<dbReference type="InterPro" id="IPR052369">
    <property type="entry name" value="UG_Glycosaminoglycan_Hydrolase"/>
</dbReference>
<dbReference type="AlphaFoldDB" id="A0A7X2ZUE2"/>
<organism evidence="5 6">
    <name type="scientific">Zobellia amurskyensis</name>
    <dbReference type="NCBI Taxonomy" id="248905"/>
    <lineage>
        <taxon>Bacteria</taxon>
        <taxon>Pseudomonadati</taxon>
        <taxon>Bacteroidota</taxon>
        <taxon>Flavobacteriia</taxon>
        <taxon>Flavobacteriales</taxon>
        <taxon>Flavobacteriaceae</taxon>
        <taxon>Zobellia</taxon>
    </lineage>
</organism>
<feature type="binding site" evidence="4">
    <location>
        <position position="262"/>
    </location>
    <ligand>
        <name>substrate</name>
    </ligand>
</feature>
<proteinExistence type="inferred from homology"/>
<dbReference type="EMBL" id="RCNR01000021">
    <property type="protein sequence ID" value="MUH36562.1"/>
    <property type="molecule type" value="Genomic_DNA"/>
</dbReference>
<feature type="binding site" evidence="4">
    <location>
        <position position="190"/>
    </location>
    <ligand>
        <name>substrate</name>
    </ligand>
</feature>
<dbReference type="Gene3D" id="1.50.10.10">
    <property type="match status" value="1"/>
</dbReference>
<feature type="binding site" evidence="4">
    <location>
        <position position="250"/>
    </location>
    <ligand>
        <name>substrate</name>
    </ligand>
</feature>
<comment type="similarity">
    <text evidence="2">Belongs to the glycosyl hydrolase 88 family.</text>
</comment>
<dbReference type="SUPFAM" id="SSF48208">
    <property type="entry name" value="Six-hairpin glycosidases"/>
    <property type="match status" value="1"/>
</dbReference>
<feature type="binding site" evidence="4">
    <location>
        <position position="376"/>
    </location>
    <ligand>
        <name>substrate</name>
    </ligand>
</feature>
<keyword evidence="1 5" id="KW-0378">Hydrolase</keyword>
<evidence type="ECO:0000256" key="1">
    <source>
        <dbReference type="ARBA" id="ARBA00022801"/>
    </source>
</evidence>
<dbReference type="PANTHER" id="PTHR36845">
    <property type="entry name" value="HYDROLASE, PUTATIVE (AFU_ORTHOLOGUE AFUA_7G05090)-RELATED"/>
    <property type="match status" value="1"/>
</dbReference>
<evidence type="ECO:0000313" key="5">
    <source>
        <dbReference type="EMBL" id="MUH36562.1"/>
    </source>
</evidence>
<evidence type="ECO:0000256" key="3">
    <source>
        <dbReference type="PIRSR" id="PIRSR610905-1"/>
    </source>
</evidence>
<keyword evidence="6" id="KW-1185">Reference proteome</keyword>
<dbReference type="GO" id="GO:0052757">
    <property type="term" value="F:chondroitin hydrolase activity"/>
    <property type="evidence" value="ECO:0007669"/>
    <property type="project" value="TreeGrafter"/>
</dbReference>
<gene>
    <name evidence="5" type="ORF">D9O36_11980</name>
</gene>
<dbReference type="Pfam" id="PF07470">
    <property type="entry name" value="Glyco_hydro_88"/>
    <property type="match status" value="1"/>
</dbReference>
<dbReference type="Proteomes" id="UP000540519">
    <property type="component" value="Unassembled WGS sequence"/>
</dbReference>
<feature type="active site" description="Proton donor" evidence="3">
    <location>
        <position position="190"/>
    </location>
</feature>
<evidence type="ECO:0000256" key="2">
    <source>
        <dbReference type="ARBA" id="ARBA00038358"/>
    </source>
</evidence>
<comment type="caution">
    <text evidence="5">The sequence shown here is derived from an EMBL/GenBank/DDBJ whole genome shotgun (WGS) entry which is preliminary data.</text>
</comment>
<feature type="active site" description="Nucleophile" evidence="3">
    <location>
        <position position="125"/>
    </location>
</feature>
<dbReference type="InterPro" id="IPR008928">
    <property type="entry name" value="6-hairpin_glycosidase_sf"/>
</dbReference>
<dbReference type="GO" id="GO:0000272">
    <property type="term" value="P:polysaccharide catabolic process"/>
    <property type="evidence" value="ECO:0007669"/>
    <property type="project" value="TreeGrafter"/>
</dbReference>
<feature type="binding site" evidence="4">
    <location>
        <position position="125"/>
    </location>
    <ligand>
        <name>substrate</name>
    </ligand>
</feature>
<reference evidence="5 6" key="1">
    <citation type="journal article" date="2019" name="Mar. Drugs">
        <title>Comparative Genomics and CAZyme Genome Repertoires of Marine Zobellia amurskyensis KMM 3526(T) and Zobellia laminariae KMM 3676(T).</title>
        <authorList>
            <person name="Chernysheva N."/>
            <person name="Bystritskaya E."/>
            <person name="Stenkova A."/>
            <person name="Golovkin I."/>
            <person name="Nedashkovskaya O."/>
            <person name="Isaeva M."/>
        </authorList>
    </citation>
    <scope>NUCLEOTIDE SEQUENCE [LARGE SCALE GENOMIC DNA]</scope>
    <source>
        <strain evidence="5 6">KMM 3526</strain>
    </source>
</reference>
<dbReference type="RefSeq" id="WP_081889137.1">
    <property type="nucleotide sequence ID" value="NZ_RCNR01000021.1"/>
</dbReference>
<dbReference type="PANTHER" id="PTHR36845:SF1">
    <property type="entry name" value="HYDROLASE, PUTATIVE (AFU_ORTHOLOGUE AFUA_7G05090)-RELATED"/>
    <property type="match status" value="1"/>
</dbReference>
<evidence type="ECO:0000256" key="4">
    <source>
        <dbReference type="PIRSR" id="PIRSR610905-2"/>
    </source>
</evidence>
<accession>A0A7X2ZUE2</accession>
<sequence length="407" mass="46359">MNIKNYLSIAVVIVLMNSCATKTNTVTKTEVIKTNAINVDAVLAHAEKQLALQTAIAESQNKIPRTVTADGEMHWAHENFDWTEGFFPGSQWFLYKATNNEAWKTRAEKSQALFEEHKYKTTNHDLGFVFNNSFGHGYELTGNDDFKAVMIEAAKSLSTRFNPTVGCIQSWDVDRGWQAERGWKYPVIIDNMMNLELLFKVSEFTGDPKYKEIAIAHANTTLKNHFRADNSSYHVVDYDPETGDVRFKHTAQGTAHESAWTRGQAWGLYGYALCYRYTKDPAYLDMAKKIASYIINQKNQKNGIPYWDYDAENIPNEPYDVSAACVTASALLELNTYTNDAYKADVERILTSLATDEFTAEIGTNHNFILKHSVGSIPHNAEIDVPLNYADYYYLEALLRYKEQYEK</sequence>
<evidence type="ECO:0000313" key="6">
    <source>
        <dbReference type="Proteomes" id="UP000540519"/>
    </source>
</evidence>
<protein>
    <submittedName>
        <fullName evidence="5">Glucuronyl hydrolase</fullName>
    </submittedName>
</protein>
<name>A0A7X2ZUE2_9FLAO</name>
<feature type="binding site" evidence="4">
    <location>
        <position position="266"/>
    </location>
    <ligand>
        <name>substrate</name>
    </ligand>
</feature>
<dbReference type="InterPro" id="IPR010905">
    <property type="entry name" value="Glyco_hydro_88"/>
</dbReference>
<dbReference type="InterPro" id="IPR012341">
    <property type="entry name" value="6hp_glycosidase-like_sf"/>
</dbReference>
<dbReference type="OrthoDB" id="428577at2"/>